<evidence type="ECO:0000256" key="7">
    <source>
        <dbReference type="RuleBase" id="RU363032"/>
    </source>
</evidence>
<organism evidence="9 10">
    <name type="scientific">Thermomonospora umbrina</name>
    <dbReference type="NCBI Taxonomy" id="111806"/>
    <lineage>
        <taxon>Bacteria</taxon>
        <taxon>Bacillati</taxon>
        <taxon>Actinomycetota</taxon>
        <taxon>Actinomycetes</taxon>
        <taxon>Streptosporangiales</taxon>
        <taxon>Thermomonosporaceae</taxon>
        <taxon>Thermomonospora</taxon>
    </lineage>
</organism>
<comment type="caution">
    <text evidence="9">The sequence shown here is derived from an EMBL/GenBank/DDBJ whole genome shotgun (WGS) entry which is preliminary data.</text>
</comment>
<dbReference type="Pfam" id="PF00528">
    <property type="entry name" value="BPD_transp_1"/>
    <property type="match status" value="1"/>
</dbReference>
<evidence type="ECO:0000256" key="3">
    <source>
        <dbReference type="ARBA" id="ARBA00022475"/>
    </source>
</evidence>
<evidence type="ECO:0000313" key="9">
    <source>
        <dbReference type="EMBL" id="REE98773.1"/>
    </source>
</evidence>
<proteinExistence type="inferred from homology"/>
<reference evidence="9 10" key="1">
    <citation type="submission" date="2018-08" db="EMBL/GenBank/DDBJ databases">
        <title>Sequencing the genomes of 1000 actinobacteria strains.</title>
        <authorList>
            <person name="Klenk H.-P."/>
        </authorList>
    </citation>
    <scope>NUCLEOTIDE SEQUENCE [LARGE SCALE GENOMIC DNA]</scope>
    <source>
        <strain evidence="9 10">DSM 43927</strain>
    </source>
</reference>
<feature type="domain" description="ABC transmembrane type-1" evidence="8">
    <location>
        <begin position="126"/>
        <end position="330"/>
    </location>
</feature>
<gene>
    <name evidence="9" type="ORF">DFJ69_4269</name>
</gene>
<keyword evidence="2 7" id="KW-0813">Transport</keyword>
<name>A0A3D9SXJ6_9ACTN</name>
<dbReference type="Proteomes" id="UP000256661">
    <property type="component" value="Unassembled WGS sequence"/>
</dbReference>
<dbReference type="PROSITE" id="PS50928">
    <property type="entry name" value="ABC_TM1"/>
    <property type="match status" value="1"/>
</dbReference>
<evidence type="ECO:0000256" key="5">
    <source>
        <dbReference type="ARBA" id="ARBA00022989"/>
    </source>
</evidence>
<dbReference type="CDD" id="cd06261">
    <property type="entry name" value="TM_PBP2"/>
    <property type="match status" value="1"/>
</dbReference>
<dbReference type="AlphaFoldDB" id="A0A3D9SXJ6"/>
<keyword evidence="4 7" id="KW-0812">Transmembrane</keyword>
<feature type="transmembrane region" description="Helical" evidence="7">
    <location>
        <begin position="211"/>
        <end position="227"/>
    </location>
</feature>
<dbReference type="EMBL" id="QTTT01000001">
    <property type="protein sequence ID" value="REE98773.1"/>
    <property type="molecule type" value="Genomic_DNA"/>
</dbReference>
<dbReference type="InterPro" id="IPR000515">
    <property type="entry name" value="MetI-like"/>
</dbReference>
<dbReference type="RefSeq" id="WP_211328676.1">
    <property type="nucleotide sequence ID" value="NZ_QTTT01000001.1"/>
</dbReference>
<evidence type="ECO:0000313" key="10">
    <source>
        <dbReference type="Proteomes" id="UP000256661"/>
    </source>
</evidence>
<comment type="similarity">
    <text evidence="7">Belongs to the binding-protein-dependent transport system permease family.</text>
</comment>
<keyword evidence="6 7" id="KW-0472">Membrane</keyword>
<accession>A0A3D9SXJ6</accession>
<evidence type="ECO:0000256" key="6">
    <source>
        <dbReference type="ARBA" id="ARBA00023136"/>
    </source>
</evidence>
<feature type="transmembrane region" description="Helical" evidence="7">
    <location>
        <begin position="132"/>
        <end position="153"/>
    </location>
</feature>
<keyword evidence="5 7" id="KW-1133">Transmembrane helix</keyword>
<keyword evidence="10" id="KW-1185">Reference proteome</keyword>
<sequence>MSATSSTLKGARTGGTAGAARLRGLLTGGHPMLGVIGRRLLTAIPLLLGVSLLSFALTTLAPGDAARSILGPNAAPESYEQLRHAMGLDLPLWEQYWRWLTDALRGDLGASAFNGQAVTDAIGQRFPVTASLMAGSLLVSVLAGVSLGVVSALRGGLMGRAIDTLALVGFALPAFWLGAELIVVFSVWLGWFPSTGYVPFAESPGEWLRSLVLPVAALSLYGLAGIAKQTREAMLDVLGSEYIRVARANGLGEWSLVMRHALKNASSRVVTVLGVLAVSMLGGTILVESVFALPGLGSLVVGGAVQHDLPMVQGVALFFTAIVVVINLTIDLAYTWLDPKVRVR</sequence>
<feature type="transmembrane region" description="Helical" evidence="7">
    <location>
        <begin position="269"/>
        <end position="291"/>
    </location>
</feature>
<evidence type="ECO:0000256" key="2">
    <source>
        <dbReference type="ARBA" id="ARBA00022448"/>
    </source>
</evidence>
<evidence type="ECO:0000256" key="1">
    <source>
        <dbReference type="ARBA" id="ARBA00004651"/>
    </source>
</evidence>
<feature type="transmembrane region" description="Helical" evidence="7">
    <location>
        <begin position="40"/>
        <end position="61"/>
    </location>
</feature>
<evidence type="ECO:0000259" key="8">
    <source>
        <dbReference type="PROSITE" id="PS50928"/>
    </source>
</evidence>
<dbReference type="PANTHER" id="PTHR43163">
    <property type="entry name" value="DIPEPTIDE TRANSPORT SYSTEM PERMEASE PROTEIN DPPB-RELATED"/>
    <property type="match status" value="1"/>
</dbReference>
<dbReference type="InterPro" id="IPR035906">
    <property type="entry name" value="MetI-like_sf"/>
</dbReference>
<dbReference type="SUPFAM" id="SSF161098">
    <property type="entry name" value="MetI-like"/>
    <property type="match status" value="1"/>
</dbReference>
<dbReference type="Gene3D" id="1.10.3720.10">
    <property type="entry name" value="MetI-like"/>
    <property type="match status" value="1"/>
</dbReference>
<feature type="transmembrane region" description="Helical" evidence="7">
    <location>
        <begin position="165"/>
        <end position="191"/>
    </location>
</feature>
<keyword evidence="3" id="KW-1003">Cell membrane</keyword>
<comment type="subcellular location">
    <subcellularLocation>
        <location evidence="1 7">Cell membrane</location>
        <topology evidence="1 7">Multi-pass membrane protein</topology>
    </subcellularLocation>
</comment>
<dbReference type="Pfam" id="PF19300">
    <property type="entry name" value="BPD_transp_1_N"/>
    <property type="match status" value="1"/>
</dbReference>
<dbReference type="GO" id="GO:0005886">
    <property type="term" value="C:plasma membrane"/>
    <property type="evidence" value="ECO:0007669"/>
    <property type="project" value="UniProtKB-SubCell"/>
</dbReference>
<dbReference type="GO" id="GO:0071916">
    <property type="term" value="F:dipeptide transmembrane transporter activity"/>
    <property type="evidence" value="ECO:0007669"/>
    <property type="project" value="TreeGrafter"/>
</dbReference>
<dbReference type="InterPro" id="IPR045621">
    <property type="entry name" value="BPD_transp_1_N"/>
</dbReference>
<evidence type="ECO:0000256" key="4">
    <source>
        <dbReference type="ARBA" id="ARBA00022692"/>
    </source>
</evidence>
<feature type="transmembrane region" description="Helical" evidence="7">
    <location>
        <begin position="311"/>
        <end position="337"/>
    </location>
</feature>
<protein>
    <submittedName>
        <fullName evidence="9">Peptide/nickel transport system permease protein</fullName>
    </submittedName>
</protein>
<dbReference type="PANTHER" id="PTHR43163:SF6">
    <property type="entry name" value="DIPEPTIDE TRANSPORT SYSTEM PERMEASE PROTEIN DPPB-RELATED"/>
    <property type="match status" value="1"/>
</dbReference>